<dbReference type="Gene3D" id="2.60.120.10">
    <property type="entry name" value="Jelly Rolls"/>
    <property type="match status" value="1"/>
</dbReference>
<reference evidence="2 3" key="1">
    <citation type="submission" date="2020-03" db="EMBL/GenBank/DDBJ databases">
        <authorList>
            <person name="Kim M.K."/>
        </authorList>
    </citation>
    <scope>NUCLEOTIDE SEQUENCE [LARGE SCALE GENOMIC DNA]</scope>
    <source>
        <strain evidence="2 3">BT328</strain>
    </source>
</reference>
<dbReference type="SUPFAM" id="SSF51182">
    <property type="entry name" value="RmlC-like cupins"/>
    <property type="match status" value="1"/>
</dbReference>
<dbReference type="InterPro" id="IPR014710">
    <property type="entry name" value="RmlC-like_jellyroll"/>
</dbReference>
<dbReference type="Pfam" id="PF07883">
    <property type="entry name" value="Cupin_2"/>
    <property type="match status" value="1"/>
</dbReference>
<proteinExistence type="predicted"/>
<dbReference type="InterPro" id="IPR053146">
    <property type="entry name" value="QDO-like"/>
</dbReference>
<gene>
    <name evidence="2" type="ORF">G8759_08520</name>
</gene>
<keyword evidence="3" id="KW-1185">Reference proteome</keyword>
<dbReference type="InterPro" id="IPR013096">
    <property type="entry name" value="Cupin_2"/>
</dbReference>
<dbReference type="PANTHER" id="PTHR36440">
    <property type="entry name" value="PUTATIVE (AFU_ORTHOLOGUE AFUA_8G07350)-RELATED"/>
    <property type="match status" value="1"/>
</dbReference>
<evidence type="ECO:0000313" key="2">
    <source>
        <dbReference type="EMBL" id="QIP12664.1"/>
    </source>
</evidence>
<protein>
    <submittedName>
        <fullName evidence="2">Cupin domain-containing protein</fullName>
    </submittedName>
</protein>
<dbReference type="Proteomes" id="UP000501802">
    <property type="component" value="Chromosome"/>
</dbReference>
<sequence>MAYQNKLVQNKITGQNIRFLQTAADTNGKLLEMESTYRAHSKEPTAHYHPFQEEDFEILAGELTVQLDGQLKILKKGDKLHVPANTVHAMWNASDGETVINWQVRPAMDTEQLLETANGLASDGKVKATGMPPLLQTALMANHFSNVFRIAKPPFAVQKILFTLLTPFAYLAGYKPTYKKYLD</sequence>
<feature type="domain" description="Cupin type-2" evidence="1">
    <location>
        <begin position="39"/>
        <end position="100"/>
    </location>
</feature>
<dbReference type="KEGG" id="spib:G8759_08520"/>
<dbReference type="EMBL" id="CP050063">
    <property type="protein sequence ID" value="QIP12664.1"/>
    <property type="molecule type" value="Genomic_DNA"/>
</dbReference>
<dbReference type="InterPro" id="IPR011051">
    <property type="entry name" value="RmlC_Cupin_sf"/>
</dbReference>
<dbReference type="RefSeq" id="WP_167206987.1">
    <property type="nucleotide sequence ID" value="NZ_CP050063.1"/>
</dbReference>
<name>A0A6G9AJZ6_9BACT</name>
<accession>A0A6G9AJZ6</accession>
<dbReference type="PANTHER" id="PTHR36440:SF1">
    <property type="entry name" value="PUTATIVE (AFU_ORTHOLOGUE AFUA_8G07350)-RELATED"/>
    <property type="match status" value="1"/>
</dbReference>
<evidence type="ECO:0000313" key="3">
    <source>
        <dbReference type="Proteomes" id="UP000501802"/>
    </source>
</evidence>
<organism evidence="2 3">
    <name type="scientific">Spirosoma aureum</name>
    <dbReference type="NCBI Taxonomy" id="2692134"/>
    <lineage>
        <taxon>Bacteria</taxon>
        <taxon>Pseudomonadati</taxon>
        <taxon>Bacteroidota</taxon>
        <taxon>Cytophagia</taxon>
        <taxon>Cytophagales</taxon>
        <taxon>Cytophagaceae</taxon>
        <taxon>Spirosoma</taxon>
    </lineage>
</organism>
<evidence type="ECO:0000259" key="1">
    <source>
        <dbReference type="Pfam" id="PF07883"/>
    </source>
</evidence>
<dbReference type="AlphaFoldDB" id="A0A6G9AJZ6"/>